<dbReference type="Gene3D" id="3.20.20.70">
    <property type="entry name" value="Aldolase class I"/>
    <property type="match status" value="1"/>
</dbReference>
<dbReference type="Pfam" id="PF00793">
    <property type="entry name" value="DAHP_synth_1"/>
    <property type="match status" value="1"/>
</dbReference>
<dbReference type="PATRIC" id="fig|862908.3.peg.2418"/>
<keyword evidence="11" id="KW-1185">Reference proteome</keyword>
<dbReference type="Proteomes" id="UP000008963">
    <property type="component" value="Chromosome"/>
</dbReference>
<evidence type="ECO:0000313" key="11">
    <source>
        <dbReference type="Proteomes" id="UP000008963"/>
    </source>
</evidence>
<dbReference type="OrthoDB" id="5289635at2"/>
<dbReference type="EC" id="2.5.1.55" evidence="5"/>
<comment type="similarity">
    <text evidence="4">Belongs to the KdsA family.</text>
</comment>
<evidence type="ECO:0000313" key="10">
    <source>
        <dbReference type="EMBL" id="CBW27323.1"/>
    </source>
</evidence>
<evidence type="ECO:0000256" key="3">
    <source>
        <dbReference type="ARBA" id="ARBA00004845"/>
    </source>
</evidence>
<evidence type="ECO:0000256" key="7">
    <source>
        <dbReference type="ARBA" id="ARBA00022679"/>
    </source>
</evidence>
<dbReference type="STRING" id="862908.BMS_2533"/>
<comment type="catalytic activity">
    <reaction evidence="8">
        <text>D-arabinose 5-phosphate + phosphoenolpyruvate + H2O = 3-deoxy-alpha-D-manno-2-octulosonate-8-phosphate + phosphate</text>
        <dbReference type="Rhea" id="RHEA:14053"/>
        <dbReference type="ChEBI" id="CHEBI:15377"/>
        <dbReference type="ChEBI" id="CHEBI:43474"/>
        <dbReference type="ChEBI" id="CHEBI:57693"/>
        <dbReference type="ChEBI" id="CHEBI:58702"/>
        <dbReference type="ChEBI" id="CHEBI:85985"/>
        <dbReference type="EC" id="2.5.1.55"/>
    </reaction>
</comment>
<keyword evidence="6" id="KW-0963">Cytoplasm</keyword>
<dbReference type="NCBIfam" id="TIGR01362">
    <property type="entry name" value="KDO8P_synth"/>
    <property type="match status" value="1"/>
</dbReference>
<keyword evidence="7" id="KW-0808">Transferase</keyword>
<evidence type="ECO:0000256" key="6">
    <source>
        <dbReference type="ARBA" id="ARBA00022490"/>
    </source>
</evidence>
<reference evidence="11" key="1">
    <citation type="journal article" date="2013" name="ISME J.">
        <title>A small predatory core genome in the divergent marine Bacteriovorax marinus SJ and the terrestrial Bdellovibrio bacteriovorus.</title>
        <authorList>
            <person name="Crossman L.C."/>
            <person name="Chen H."/>
            <person name="Cerdeno-Tarraga A.M."/>
            <person name="Brooks K."/>
            <person name="Quail M.A."/>
            <person name="Pineiro S.A."/>
            <person name="Hobley L."/>
            <person name="Sockett R.E."/>
            <person name="Bentley S.D."/>
            <person name="Parkhill J."/>
            <person name="Williams H.N."/>
            <person name="Stine O.C."/>
        </authorList>
    </citation>
    <scope>NUCLEOTIDE SEQUENCE [LARGE SCALE GENOMIC DNA]</scope>
    <source>
        <strain evidence="11">ATCC BAA-682 / DSM 15412 / SJ</strain>
    </source>
</reference>
<dbReference type="SUPFAM" id="SSF51569">
    <property type="entry name" value="Aldolase"/>
    <property type="match status" value="1"/>
</dbReference>
<evidence type="ECO:0000259" key="9">
    <source>
        <dbReference type="Pfam" id="PF00793"/>
    </source>
</evidence>
<evidence type="ECO:0000256" key="2">
    <source>
        <dbReference type="ARBA" id="ARBA00004756"/>
    </source>
</evidence>
<dbReference type="PANTHER" id="PTHR21057">
    <property type="entry name" value="PHOSPHO-2-DEHYDRO-3-DEOXYHEPTONATE ALDOLASE"/>
    <property type="match status" value="1"/>
</dbReference>
<gene>
    <name evidence="10" type="primary">kdsA</name>
    <name evidence="10" type="ordered locus">BMS_2533</name>
</gene>
<dbReference type="GO" id="GO:0009103">
    <property type="term" value="P:lipopolysaccharide biosynthetic process"/>
    <property type="evidence" value="ECO:0007669"/>
    <property type="project" value="UniProtKB-UniPathway"/>
</dbReference>
<comment type="pathway">
    <text evidence="2">Bacterial outer membrane biogenesis; lipopolysaccharide biosynthesis.</text>
</comment>
<dbReference type="InterPro" id="IPR013785">
    <property type="entry name" value="Aldolase_TIM"/>
</dbReference>
<sequence length="269" mass="29493">MENKKMDFFIGPCVLESETLAMDIAGKLVEDLKEFEGRIQLHFKGSFDKANRSSIDSYRGPGIDDGLKILEKVAKTYSLPTITDFHHPEQAEKIASVVQTLQVPAFLCRQTDMILAGAEACAKYNGQLKVKKGQFLSPEETKNIVDKALNFLSKDKILLTERGTSFGYNNLVVDMASFQIMKSFGVRTIHDATHCVQRPGGLGTQTGGKREQIFTLAKAAVAAGADGIFMECHPNPEKALSDSATALPIDKVQSIVRKLIQIKDVVDGN</sequence>
<dbReference type="InterPro" id="IPR006218">
    <property type="entry name" value="DAHP1/KDSA"/>
</dbReference>
<name>E1X5K2_HALMS</name>
<dbReference type="UniPathway" id="UPA00030"/>
<organism evidence="10 11">
    <name type="scientific">Halobacteriovorax marinus (strain ATCC BAA-682 / DSM 15412 / SJ)</name>
    <name type="common">Bacteriovorax marinus</name>
    <dbReference type="NCBI Taxonomy" id="862908"/>
    <lineage>
        <taxon>Bacteria</taxon>
        <taxon>Pseudomonadati</taxon>
        <taxon>Bdellovibrionota</taxon>
        <taxon>Bacteriovoracia</taxon>
        <taxon>Bacteriovoracales</taxon>
        <taxon>Halobacteriovoraceae</taxon>
        <taxon>Halobacteriovorax</taxon>
    </lineage>
</organism>
<dbReference type="eggNOG" id="COG2877">
    <property type="taxonomic scope" value="Bacteria"/>
</dbReference>
<dbReference type="AlphaFoldDB" id="E1X5K2"/>
<evidence type="ECO:0000256" key="8">
    <source>
        <dbReference type="ARBA" id="ARBA00049112"/>
    </source>
</evidence>
<dbReference type="InterPro" id="IPR006269">
    <property type="entry name" value="KDO8P_synthase"/>
</dbReference>
<proteinExistence type="inferred from homology"/>
<dbReference type="GO" id="GO:0005737">
    <property type="term" value="C:cytoplasm"/>
    <property type="evidence" value="ECO:0007669"/>
    <property type="project" value="UniProtKB-SubCell"/>
</dbReference>
<accession>E1X5K2</accession>
<comment type="subcellular location">
    <subcellularLocation>
        <location evidence="1">Cytoplasm</location>
    </subcellularLocation>
</comment>
<protein>
    <recommendedName>
        <fullName evidence="5">3-deoxy-8-phosphooctulonate synthase</fullName>
        <ecNumber evidence="5">2.5.1.55</ecNumber>
    </recommendedName>
</protein>
<dbReference type="RefSeq" id="WP_014245099.1">
    <property type="nucleotide sequence ID" value="NC_016620.1"/>
</dbReference>
<dbReference type="GO" id="GO:0008676">
    <property type="term" value="F:3-deoxy-8-phosphooctulonate synthase activity"/>
    <property type="evidence" value="ECO:0007669"/>
    <property type="project" value="UniProtKB-EC"/>
</dbReference>
<dbReference type="NCBIfam" id="NF003543">
    <property type="entry name" value="PRK05198.1"/>
    <property type="match status" value="1"/>
</dbReference>
<feature type="domain" description="DAHP synthetase I/KDSA" evidence="9">
    <location>
        <begin position="3"/>
        <end position="264"/>
    </location>
</feature>
<dbReference type="UniPathway" id="UPA00357">
    <property type="reaction ID" value="UER00474"/>
</dbReference>
<evidence type="ECO:0000256" key="1">
    <source>
        <dbReference type="ARBA" id="ARBA00004496"/>
    </source>
</evidence>
<dbReference type="EMBL" id="FQ312005">
    <property type="protein sequence ID" value="CBW27323.1"/>
    <property type="molecule type" value="Genomic_DNA"/>
</dbReference>
<comment type="pathway">
    <text evidence="3">Carbohydrate biosynthesis; 3-deoxy-D-manno-octulosonate biosynthesis; 3-deoxy-D-manno-octulosonate from D-ribulose 5-phosphate: step 2/3.</text>
</comment>
<dbReference type="KEGG" id="bmx:BMS_2533"/>
<evidence type="ECO:0000256" key="4">
    <source>
        <dbReference type="ARBA" id="ARBA00010499"/>
    </source>
</evidence>
<evidence type="ECO:0000256" key="5">
    <source>
        <dbReference type="ARBA" id="ARBA00012693"/>
    </source>
</evidence>
<dbReference type="HOGENOM" id="CLU_036666_0_0_7"/>